<evidence type="ECO:0000313" key="2">
    <source>
        <dbReference type="Proteomes" id="UP001155027"/>
    </source>
</evidence>
<dbReference type="RefSeq" id="WP_259079096.1">
    <property type="nucleotide sequence ID" value="NZ_JANUAU010000001.1"/>
</dbReference>
<evidence type="ECO:0008006" key="3">
    <source>
        <dbReference type="Google" id="ProtNLM"/>
    </source>
</evidence>
<name>A0A9X2PYG6_9BACT</name>
<dbReference type="CDD" id="cd09117">
    <property type="entry name" value="PLDc_Bfil_DEXD_like"/>
    <property type="match status" value="1"/>
</dbReference>
<reference evidence="1" key="1">
    <citation type="submission" date="2022-08" db="EMBL/GenBank/DDBJ databases">
        <title>Genomic Encyclopedia of Type Strains, Phase V (KMG-V): Genome sequencing to study the core and pangenomes of soil and plant-associated prokaryotes.</title>
        <authorList>
            <person name="Whitman W."/>
        </authorList>
    </citation>
    <scope>NUCLEOTIDE SEQUENCE</scope>
    <source>
        <strain evidence="1">0</strain>
    </source>
</reference>
<comment type="caution">
    <text evidence="1">The sequence shown here is derived from an EMBL/GenBank/DDBJ whole genome shotgun (WGS) entry which is preliminary data.</text>
</comment>
<dbReference type="EMBL" id="JANUAU010000001">
    <property type="protein sequence ID" value="MCS3676241.1"/>
    <property type="molecule type" value="Genomic_DNA"/>
</dbReference>
<gene>
    <name evidence="1" type="ORF">GGP71_000137</name>
</gene>
<protein>
    <recommendedName>
        <fullName evidence="3">PLD phosphodiesterase domain-containing protein</fullName>
    </recommendedName>
</protein>
<proteinExistence type="predicted"/>
<dbReference type="Gene3D" id="3.30.870.10">
    <property type="entry name" value="Endonuclease Chain A"/>
    <property type="match status" value="1"/>
</dbReference>
<dbReference type="Proteomes" id="UP001155027">
    <property type="component" value="Unassembled WGS sequence"/>
</dbReference>
<evidence type="ECO:0000313" key="1">
    <source>
        <dbReference type="EMBL" id="MCS3676241.1"/>
    </source>
</evidence>
<sequence length="660" mass="76208">MQTSLLDDPDSKSTGHRFETVKSWASFKKLIGDAERLWAVSYCDSPSIIAKLFDELDLQRLELVVGDVSDYRERLTEEDIGLTSRLERLKRSGELEVYTCPTRTIHSKMYLMDLDGGQNLEEGPPDGRFRLLDGSANLTKNSWTNHTNHFSVYEVPRKGEIFEAFRSDYYEHREYGERFLDDLTERIASQDSEDREEVIRRWVAGRESTRDPLEEANAKLASQVIGKHQEREDSEGKEEITLSLHGHESDFESEVKEQVQQIGGRAGPDSVKMDPGTYGKFLDRQFGIPGLWIEDSEIYLTPPGKSTRVLQSPLPSSAEEIQGALSHLEQYLETADRHGQTNEPEAVKAHMLEVLLYFFWAPFATEHARMLTRRGVSSLDKRLPFLYLQGESNSGKGTILEFGLRLISQGTVTSPADADEIGVKSIRALRQAQSAFPFAVDDIEKDKIRRLDPLRNYWSRWEPGKRYPTLIFTSNDRKPRKWFRNRSKMLSLDVMFNPGPEAEAEVQRLVEKTSPVFGWIAQDLIEKYRSGDVEMTEDTLSPVRNSLFQLYEQANQVPPEYVNETPAEKRYDPGRRAWRRLSQENLFDIEQRQDKLYVGFSEEMRTWKIAEFRRKLPTRIRAEQEGRRIVIRSPHQFKDWIGDLEEEGITGRIISLLGLR</sequence>
<organism evidence="1 2">
    <name type="scientific">Salinibacter ruber</name>
    <dbReference type="NCBI Taxonomy" id="146919"/>
    <lineage>
        <taxon>Bacteria</taxon>
        <taxon>Pseudomonadati</taxon>
        <taxon>Rhodothermota</taxon>
        <taxon>Rhodothermia</taxon>
        <taxon>Rhodothermales</taxon>
        <taxon>Salinibacteraceae</taxon>
        <taxon>Salinibacter</taxon>
    </lineage>
</organism>
<accession>A0A9X2PYG6</accession>
<dbReference type="AlphaFoldDB" id="A0A9X2PYG6"/>